<accession>A0AAE1M5F3</accession>
<protein>
    <submittedName>
        <fullName evidence="1">Uncharacterized protein</fullName>
    </submittedName>
</protein>
<reference evidence="1" key="1">
    <citation type="submission" date="2023-10" db="EMBL/GenBank/DDBJ databases">
        <title>Chromosome-level genome of the transformable northern wattle, Acacia crassicarpa.</title>
        <authorList>
            <person name="Massaro I."/>
            <person name="Sinha N.R."/>
            <person name="Poethig S."/>
            <person name="Leichty A.R."/>
        </authorList>
    </citation>
    <scope>NUCLEOTIDE SEQUENCE</scope>
    <source>
        <strain evidence="1">Acra3RX</strain>
        <tissue evidence="1">Leaf</tissue>
    </source>
</reference>
<gene>
    <name evidence="1" type="ORF">QN277_009399</name>
</gene>
<evidence type="ECO:0000313" key="2">
    <source>
        <dbReference type="Proteomes" id="UP001293593"/>
    </source>
</evidence>
<proteinExistence type="predicted"/>
<dbReference type="AlphaFoldDB" id="A0AAE1M5F3"/>
<sequence>METKISSVRVRRIRGRCRFSKDLYVEPEGLAGGLALWWGDNISVTILCKSKNVIHVVLESASLKVPVFASFVYRPPKEGERRRVWDTL</sequence>
<comment type="caution">
    <text evidence="1">The sequence shown here is derived from an EMBL/GenBank/DDBJ whole genome shotgun (WGS) entry which is preliminary data.</text>
</comment>
<dbReference type="EMBL" id="JAWXYG010000014">
    <property type="protein sequence ID" value="KAK4253957.1"/>
    <property type="molecule type" value="Genomic_DNA"/>
</dbReference>
<dbReference type="Proteomes" id="UP001293593">
    <property type="component" value="Unassembled WGS sequence"/>
</dbReference>
<organism evidence="1 2">
    <name type="scientific">Acacia crassicarpa</name>
    <name type="common">northern wattle</name>
    <dbReference type="NCBI Taxonomy" id="499986"/>
    <lineage>
        <taxon>Eukaryota</taxon>
        <taxon>Viridiplantae</taxon>
        <taxon>Streptophyta</taxon>
        <taxon>Embryophyta</taxon>
        <taxon>Tracheophyta</taxon>
        <taxon>Spermatophyta</taxon>
        <taxon>Magnoliopsida</taxon>
        <taxon>eudicotyledons</taxon>
        <taxon>Gunneridae</taxon>
        <taxon>Pentapetalae</taxon>
        <taxon>rosids</taxon>
        <taxon>fabids</taxon>
        <taxon>Fabales</taxon>
        <taxon>Fabaceae</taxon>
        <taxon>Caesalpinioideae</taxon>
        <taxon>mimosoid clade</taxon>
        <taxon>Acacieae</taxon>
        <taxon>Acacia</taxon>
    </lineage>
</organism>
<name>A0AAE1M5F3_9FABA</name>
<evidence type="ECO:0000313" key="1">
    <source>
        <dbReference type="EMBL" id="KAK4253957.1"/>
    </source>
</evidence>
<keyword evidence="2" id="KW-1185">Reference proteome</keyword>